<dbReference type="Proteomes" id="UP000024635">
    <property type="component" value="Unassembled WGS sequence"/>
</dbReference>
<comment type="caution">
    <text evidence="1">The sequence shown here is derived from an EMBL/GenBank/DDBJ whole genome shotgun (WGS) entry which is preliminary data.</text>
</comment>
<dbReference type="EMBL" id="JARK01001377">
    <property type="protein sequence ID" value="EYC14211.1"/>
    <property type="molecule type" value="Genomic_DNA"/>
</dbReference>
<dbReference type="AlphaFoldDB" id="A0A016UH18"/>
<keyword evidence="2" id="KW-1185">Reference proteome</keyword>
<accession>A0A016UH18</accession>
<evidence type="ECO:0000313" key="1">
    <source>
        <dbReference type="EMBL" id="EYC14211.1"/>
    </source>
</evidence>
<name>A0A016UH18_9BILA</name>
<organism evidence="1 2">
    <name type="scientific">Ancylostoma ceylanicum</name>
    <dbReference type="NCBI Taxonomy" id="53326"/>
    <lineage>
        <taxon>Eukaryota</taxon>
        <taxon>Metazoa</taxon>
        <taxon>Ecdysozoa</taxon>
        <taxon>Nematoda</taxon>
        <taxon>Chromadorea</taxon>
        <taxon>Rhabditida</taxon>
        <taxon>Rhabditina</taxon>
        <taxon>Rhabditomorpha</taxon>
        <taxon>Strongyloidea</taxon>
        <taxon>Ancylostomatidae</taxon>
        <taxon>Ancylostomatinae</taxon>
        <taxon>Ancylostoma</taxon>
    </lineage>
</organism>
<reference evidence="2" key="1">
    <citation type="journal article" date="2015" name="Nat. Genet.">
        <title>The genome and transcriptome of the zoonotic hookworm Ancylostoma ceylanicum identify infection-specific gene families.</title>
        <authorList>
            <person name="Schwarz E.M."/>
            <person name="Hu Y."/>
            <person name="Antoshechkin I."/>
            <person name="Miller M.M."/>
            <person name="Sternberg P.W."/>
            <person name="Aroian R.V."/>
        </authorList>
    </citation>
    <scope>NUCLEOTIDE SEQUENCE</scope>
    <source>
        <strain evidence="2">HY135</strain>
    </source>
</reference>
<protein>
    <submittedName>
        <fullName evidence="1">Uncharacterized protein</fullName>
    </submittedName>
</protein>
<gene>
    <name evidence="1" type="primary">Acey_s0041.g403</name>
    <name evidence="1" type="ORF">Y032_0041g403</name>
</gene>
<evidence type="ECO:0000313" key="2">
    <source>
        <dbReference type="Proteomes" id="UP000024635"/>
    </source>
</evidence>
<sequence>MCLDTEADVNLPSYKDWIAICRPKLLPLLVSLKPATTRTFVESPIATSASTLRKRKLPCSRHHVTVMSIFEIRGLVYSLGLEAVCHNLPSLVGLEPTVMMDGLNPAPRDILLEAIIACPWPIGSGVWDCLFAGRVEIGLL</sequence>
<proteinExistence type="predicted"/>